<dbReference type="GO" id="GO:0043488">
    <property type="term" value="P:regulation of mRNA stability"/>
    <property type="evidence" value="ECO:0007669"/>
    <property type="project" value="TreeGrafter"/>
</dbReference>
<keyword evidence="2" id="KW-0812">Transmembrane</keyword>
<keyword evidence="2" id="KW-0472">Membrane</keyword>
<dbReference type="InterPro" id="IPR012340">
    <property type="entry name" value="NA-bd_OB-fold"/>
</dbReference>
<dbReference type="PROSITE" id="PS51857">
    <property type="entry name" value="CSD_2"/>
    <property type="match status" value="1"/>
</dbReference>
<dbReference type="Pfam" id="PF06961">
    <property type="entry name" value="DUF1294"/>
    <property type="match status" value="1"/>
</dbReference>
<keyword evidence="5" id="KW-1185">Reference proteome</keyword>
<accession>A0A923MSU8</accession>
<dbReference type="InterPro" id="IPR052069">
    <property type="entry name" value="Ca-reg_mRNA-binding_domain"/>
</dbReference>
<dbReference type="SMART" id="SM00357">
    <property type="entry name" value="CSP"/>
    <property type="match status" value="1"/>
</dbReference>
<keyword evidence="2" id="KW-1133">Transmembrane helix</keyword>
<dbReference type="Pfam" id="PF00313">
    <property type="entry name" value="CSD"/>
    <property type="match status" value="1"/>
</dbReference>
<organism evidence="4 5">
    <name type="scientific">Ramlibacter cellulosilyticus</name>
    <dbReference type="NCBI Taxonomy" id="2764187"/>
    <lineage>
        <taxon>Bacteria</taxon>
        <taxon>Pseudomonadati</taxon>
        <taxon>Pseudomonadota</taxon>
        <taxon>Betaproteobacteria</taxon>
        <taxon>Burkholderiales</taxon>
        <taxon>Comamonadaceae</taxon>
        <taxon>Ramlibacter</taxon>
    </lineage>
</organism>
<dbReference type="RefSeq" id="WP_187075933.1">
    <property type="nucleotide sequence ID" value="NZ_JACORT010000003.1"/>
</dbReference>
<feature type="transmembrane region" description="Helical" evidence="2">
    <location>
        <begin position="85"/>
        <end position="106"/>
    </location>
</feature>
<dbReference type="PANTHER" id="PTHR12962">
    <property type="entry name" value="CALCIUM-REGULATED HEAT STABLE PROTEIN CRHSP-24-RELATED"/>
    <property type="match status" value="1"/>
</dbReference>
<dbReference type="PANTHER" id="PTHR12962:SF1">
    <property type="entry name" value="COLD SHOCK DOMAIN-CONTAINING PROTEIN CG9705"/>
    <property type="match status" value="1"/>
</dbReference>
<name>A0A923MSU8_9BURK</name>
<comment type="caution">
    <text evidence="4">The sequence shown here is derived from an EMBL/GenBank/DDBJ whole genome shotgun (WGS) entry which is preliminary data.</text>
</comment>
<protein>
    <submittedName>
        <fullName evidence="4">Cold shock and DUF1294 domain-containing protein</fullName>
    </submittedName>
</protein>
<evidence type="ECO:0000256" key="2">
    <source>
        <dbReference type="SAM" id="Phobius"/>
    </source>
</evidence>
<dbReference type="GO" id="GO:0005829">
    <property type="term" value="C:cytosol"/>
    <property type="evidence" value="ECO:0007669"/>
    <property type="project" value="UniProtKB-ARBA"/>
</dbReference>
<dbReference type="AlphaFoldDB" id="A0A923MSU8"/>
<evidence type="ECO:0000259" key="3">
    <source>
        <dbReference type="PROSITE" id="PS51857"/>
    </source>
</evidence>
<sequence>MRFEGTLQSWNDERGFGFLAPDQGGDTIFVHIKSLPRGGGRPQPGQRFSFEVEPGPQGKKRARNVQVVRAARARPPRRRESPARWGTATLFVLLPFLVLCAVVAVLWRPPAWFPLVYVGASLATFVAYAIDKSAARNGSWRTRESSLHLLALAGGWPGALLAQQVLRHKSAKGEFRAVFWGTVVLNVAAFVFLCSPMARGLWPGAK</sequence>
<dbReference type="EMBL" id="JACORT010000003">
    <property type="protein sequence ID" value="MBC5783187.1"/>
    <property type="molecule type" value="Genomic_DNA"/>
</dbReference>
<dbReference type="InterPro" id="IPR002059">
    <property type="entry name" value="CSP_DNA-bd"/>
</dbReference>
<proteinExistence type="predicted"/>
<dbReference type="Proteomes" id="UP000608513">
    <property type="component" value="Unassembled WGS sequence"/>
</dbReference>
<feature type="transmembrane region" description="Helical" evidence="2">
    <location>
        <begin position="112"/>
        <end position="130"/>
    </location>
</feature>
<evidence type="ECO:0000313" key="5">
    <source>
        <dbReference type="Proteomes" id="UP000608513"/>
    </source>
</evidence>
<evidence type="ECO:0000256" key="1">
    <source>
        <dbReference type="ARBA" id="ARBA00022553"/>
    </source>
</evidence>
<dbReference type="CDD" id="cd04458">
    <property type="entry name" value="CSP_CDS"/>
    <property type="match status" value="1"/>
</dbReference>
<dbReference type="Gene3D" id="2.40.50.140">
    <property type="entry name" value="Nucleic acid-binding proteins"/>
    <property type="match status" value="1"/>
</dbReference>
<feature type="domain" description="CSD" evidence="3">
    <location>
        <begin position="2"/>
        <end position="67"/>
    </location>
</feature>
<dbReference type="GO" id="GO:0003730">
    <property type="term" value="F:mRNA 3'-UTR binding"/>
    <property type="evidence" value="ECO:0007669"/>
    <property type="project" value="TreeGrafter"/>
</dbReference>
<dbReference type="SUPFAM" id="SSF50249">
    <property type="entry name" value="Nucleic acid-binding proteins"/>
    <property type="match status" value="1"/>
</dbReference>
<evidence type="ECO:0000313" key="4">
    <source>
        <dbReference type="EMBL" id="MBC5783187.1"/>
    </source>
</evidence>
<gene>
    <name evidence="4" type="ORF">H8N03_09550</name>
</gene>
<keyword evidence="1" id="KW-0597">Phosphoprotein</keyword>
<reference evidence="4" key="1">
    <citation type="submission" date="2020-08" db="EMBL/GenBank/DDBJ databases">
        <title>Ramlibacter sp. USB13 16S ribosomal RNA gene genome sequencing and assembly.</title>
        <authorList>
            <person name="Kang M."/>
        </authorList>
    </citation>
    <scope>NUCLEOTIDE SEQUENCE</scope>
    <source>
        <strain evidence="4">USB13</strain>
    </source>
</reference>
<dbReference type="InterPro" id="IPR010718">
    <property type="entry name" value="DUF1294"/>
</dbReference>
<dbReference type="InterPro" id="IPR011129">
    <property type="entry name" value="CSD"/>
</dbReference>
<feature type="transmembrane region" description="Helical" evidence="2">
    <location>
        <begin position="178"/>
        <end position="198"/>
    </location>
</feature>